<dbReference type="InterPro" id="IPR030678">
    <property type="entry name" value="Peptide/Ni-bd"/>
</dbReference>
<dbReference type="GO" id="GO:0043190">
    <property type="term" value="C:ATP-binding cassette (ABC) transporter complex"/>
    <property type="evidence" value="ECO:0007669"/>
    <property type="project" value="InterPro"/>
</dbReference>
<evidence type="ECO:0000259" key="1">
    <source>
        <dbReference type="Pfam" id="PF00496"/>
    </source>
</evidence>
<dbReference type="CDD" id="cd08512">
    <property type="entry name" value="PBP2_NikA_DppA_OppA_like_7"/>
    <property type="match status" value="1"/>
</dbReference>
<organism evidence="2 3">
    <name type="scientific">Candidatus Segetimicrobium genomatis</name>
    <dbReference type="NCBI Taxonomy" id="2569760"/>
    <lineage>
        <taxon>Bacteria</taxon>
        <taxon>Bacillati</taxon>
        <taxon>Candidatus Sysuimicrobiota</taxon>
        <taxon>Candidatus Sysuimicrobiia</taxon>
        <taxon>Candidatus Sysuimicrobiales</taxon>
        <taxon>Candidatus Segetimicrobiaceae</taxon>
        <taxon>Candidatus Segetimicrobium</taxon>
    </lineage>
</organism>
<feature type="domain" description="Solute-binding protein family 5" evidence="1">
    <location>
        <begin position="66"/>
        <end position="428"/>
    </location>
</feature>
<proteinExistence type="predicted"/>
<dbReference type="InterPro" id="IPR039424">
    <property type="entry name" value="SBP_5"/>
</dbReference>
<evidence type="ECO:0000313" key="2">
    <source>
        <dbReference type="EMBL" id="TMI83963.1"/>
    </source>
</evidence>
<dbReference type="Gene3D" id="3.40.190.10">
    <property type="entry name" value="Periplasmic binding protein-like II"/>
    <property type="match status" value="1"/>
</dbReference>
<dbReference type="GO" id="GO:1904680">
    <property type="term" value="F:peptide transmembrane transporter activity"/>
    <property type="evidence" value="ECO:0007669"/>
    <property type="project" value="TreeGrafter"/>
</dbReference>
<dbReference type="Gene3D" id="3.90.76.10">
    <property type="entry name" value="Dipeptide-binding Protein, Domain 1"/>
    <property type="match status" value="1"/>
</dbReference>
<dbReference type="Proteomes" id="UP000318093">
    <property type="component" value="Unassembled WGS sequence"/>
</dbReference>
<dbReference type="SUPFAM" id="SSF53850">
    <property type="entry name" value="Periplasmic binding protein-like II"/>
    <property type="match status" value="1"/>
</dbReference>
<dbReference type="EMBL" id="VBAN01000084">
    <property type="protein sequence ID" value="TMI83963.1"/>
    <property type="molecule type" value="Genomic_DNA"/>
</dbReference>
<dbReference type="GO" id="GO:0015833">
    <property type="term" value="P:peptide transport"/>
    <property type="evidence" value="ECO:0007669"/>
    <property type="project" value="TreeGrafter"/>
</dbReference>
<name>A0A537JK81_9BACT</name>
<accession>A0A537JK81</accession>
<dbReference type="GO" id="GO:0042597">
    <property type="term" value="C:periplasmic space"/>
    <property type="evidence" value="ECO:0007669"/>
    <property type="project" value="UniProtKB-ARBA"/>
</dbReference>
<dbReference type="PANTHER" id="PTHR30290">
    <property type="entry name" value="PERIPLASMIC BINDING COMPONENT OF ABC TRANSPORTER"/>
    <property type="match status" value="1"/>
</dbReference>
<sequence>MGWTSRAWPVGVVLAVALSGIGDPGPRASDIRSPDPAKAYEVSSAFLLYPLYSRLVRQEAPDYGKILPDLAESWTVSPDAKTYTFTLRKGAAFAGGKPVTSEDVRFSLLRMKYSKGPGGFLADPIQSVEAVDPATVRVTLSGPDATFLAALAAQGFSILDSKTIREQGGVDTVGADTLDKAESWFFARSAGSGPYTLGRFTRESEIVYQRNDQYFGPKPFFRQVIVRHVKDAGTRGLLLRRGDVDVALDLGVDQAADLTGASRIDLVEGPSAFTVYIGLNTGVPPWNNPKVRAAAKYAVDYDGIVSEIMRGHGLRIGGIMMPGMLGFPGSLNKALLYPHDPARGAALMKEAGVTRASVAFTWPSGAYYATLPVDRLAQKLRADLSQIGIDLQLQPVQESVFLPYFRAGKPQTILAYWFPDFLDPDNWTILVNGLINRRFHWQSPEALKVVTEAKATANTQRREGLYEQYNRLLAAPDAPYIFLVQPANVIAARDDLANVRYHSLYSLEIDALRRK</sequence>
<dbReference type="Gene3D" id="3.10.105.10">
    <property type="entry name" value="Dipeptide-binding Protein, Domain 3"/>
    <property type="match status" value="1"/>
</dbReference>
<dbReference type="Pfam" id="PF00496">
    <property type="entry name" value="SBP_bac_5"/>
    <property type="match status" value="1"/>
</dbReference>
<dbReference type="AlphaFoldDB" id="A0A537JK81"/>
<dbReference type="PIRSF" id="PIRSF002741">
    <property type="entry name" value="MppA"/>
    <property type="match status" value="1"/>
</dbReference>
<protein>
    <submittedName>
        <fullName evidence="2">ABC transporter substrate-binding protein</fullName>
    </submittedName>
</protein>
<comment type="caution">
    <text evidence="2">The sequence shown here is derived from an EMBL/GenBank/DDBJ whole genome shotgun (WGS) entry which is preliminary data.</text>
</comment>
<dbReference type="InterPro" id="IPR000914">
    <property type="entry name" value="SBP_5_dom"/>
</dbReference>
<reference evidence="2 3" key="1">
    <citation type="journal article" date="2019" name="Nat. Microbiol.">
        <title>Mediterranean grassland soil C-N compound turnover is dependent on rainfall and depth, and is mediated by genomically divergent microorganisms.</title>
        <authorList>
            <person name="Diamond S."/>
            <person name="Andeer P.F."/>
            <person name="Li Z."/>
            <person name="Crits-Christoph A."/>
            <person name="Burstein D."/>
            <person name="Anantharaman K."/>
            <person name="Lane K.R."/>
            <person name="Thomas B.C."/>
            <person name="Pan C."/>
            <person name="Northen T.R."/>
            <person name="Banfield J.F."/>
        </authorList>
    </citation>
    <scope>NUCLEOTIDE SEQUENCE [LARGE SCALE GENOMIC DNA]</scope>
    <source>
        <strain evidence="2">NP_6</strain>
    </source>
</reference>
<gene>
    <name evidence="2" type="ORF">E6H03_02800</name>
</gene>
<evidence type="ECO:0000313" key="3">
    <source>
        <dbReference type="Proteomes" id="UP000318093"/>
    </source>
</evidence>